<dbReference type="InterPro" id="IPR013815">
    <property type="entry name" value="ATP_grasp_subdomain_1"/>
</dbReference>
<feature type="domain" description="CoA carboxyltransferase N-terminal" evidence="13">
    <location>
        <begin position="582"/>
        <end position="851"/>
    </location>
</feature>
<evidence type="ECO:0000259" key="14">
    <source>
        <dbReference type="PROSITE" id="PS50989"/>
    </source>
</evidence>
<accession>A0ABS3F9G7</accession>
<evidence type="ECO:0000259" key="10">
    <source>
        <dbReference type="PROSITE" id="PS50968"/>
    </source>
</evidence>
<dbReference type="SUPFAM" id="SSF51230">
    <property type="entry name" value="Single hybrid motif"/>
    <property type="match status" value="1"/>
</dbReference>
<dbReference type="Pfam" id="PF00364">
    <property type="entry name" value="Biotin_lipoyl"/>
    <property type="match status" value="1"/>
</dbReference>
<dbReference type="Gene3D" id="3.40.50.20">
    <property type="match status" value="1"/>
</dbReference>
<dbReference type="PANTHER" id="PTHR48095:SF5">
    <property type="entry name" value="BLL7292 PROTEIN"/>
    <property type="match status" value="1"/>
</dbReference>
<dbReference type="InterPro" id="IPR011764">
    <property type="entry name" value="Biotin_carboxylation_dom"/>
</dbReference>
<dbReference type="InterPro" id="IPR005482">
    <property type="entry name" value="Biotin_COase_C"/>
</dbReference>
<proteinExistence type="predicted"/>
<dbReference type="InterPro" id="IPR005479">
    <property type="entry name" value="CPAse_ATP-bd"/>
</dbReference>
<comment type="cofactor">
    <cofactor evidence="1">
        <name>biotin</name>
        <dbReference type="ChEBI" id="CHEBI:57586"/>
    </cofactor>
</comment>
<dbReference type="InterPro" id="IPR011054">
    <property type="entry name" value="Rudment_hybrid_motif"/>
</dbReference>
<dbReference type="SUPFAM" id="SSF52440">
    <property type="entry name" value="PreATP-grasp domain"/>
    <property type="match status" value="1"/>
</dbReference>
<dbReference type="InterPro" id="IPR034733">
    <property type="entry name" value="AcCoA_carboxyl_beta"/>
</dbReference>
<dbReference type="PROSITE" id="PS00188">
    <property type="entry name" value="BIOTIN"/>
    <property type="match status" value="1"/>
</dbReference>
<dbReference type="Pfam" id="PF00289">
    <property type="entry name" value="Biotin_carb_N"/>
    <property type="match status" value="1"/>
</dbReference>
<dbReference type="InterPro" id="IPR011762">
    <property type="entry name" value="COA_CT_N"/>
</dbReference>
<evidence type="ECO:0000256" key="3">
    <source>
        <dbReference type="ARBA" id="ARBA00013058"/>
    </source>
</evidence>
<dbReference type="SMART" id="SM00878">
    <property type="entry name" value="Biotin_carb_C"/>
    <property type="match status" value="1"/>
</dbReference>
<evidence type="ECO:0000256" key="4">
    <source>
        <dbReference type="ARBA" id="ARBA00022598"/>
    </source>
</evidence>
<dbReference type="PROSITE" id="PS00867">
    <property type="entry name" value="CPSASE_2"/>
    <property type="match status" value="1"/>
</dbReference>
<dbReference type="Gene3D" id="3.90.226.10">
    <property type="entry name" value="2-enoyl-CoA Hydratase, Chain A, domain 1"/>
    <property type="match status" value="2"/>
</dbReference>
<dbReference type="InterPro" id="IPR011763">
    <property type="entry name" value="COA_CT_C"/>
</dbReference>
<dbReference type="InterPro" id="IPR011053">
    <property type="entry name" value="Single_hybrid_motif"/>
</dbReference>
<dbReference type="PROSITE" id="PS50980">
    <property type="entry name" value="COA_CT_NTER"/>
    <property type="match status" value="1"/>
</dbReference>
<evidence type="ECO:0000256" key="8">
    <source>
        <dbReference type="ARBA" id="ARBA00023268"/>
    </source>
</evidence>
<dbReference type="InterPro" id="IPR011761">
    <property type="entry name" value="ATP-grasp"/>
</dbReference>
<evidence type="ECO:0000256" key="6">
    <source>
        <dbReference type="ARBA" id="ARBA00022840"/>
    </source>
</evidence>
<dbReference type="EC" id="6.4.1.2" evidence="3"/>
<organism evidence="15 16">
    <name type="scientific">Sneathiella sedimenti</name>
    <dbReference type="NCBI Taxonomy" id="2816034"/>
    <lineage>
        <taxon>Bacteria</taxon>
        <taxon>Pseudomonadati</taxon>
        <taxon>Pseudomonadota</taxon>
        <taxon>Alphaproteobacteria</taxon>
        <taxon>Sneathiellales</taxon>
        <taxon>Sneathiellaceae</taxon>
        <taxon>Sneathiella</taxon>
    </lineage>
</organism>
<sequence>MTLSLSAVLIANRGEISVRIARALAELEIESVAIYASDDSDSQHVQIADRSVALPGRGVAAYLDIDAIIAIAKSAGCDAVHPGYGFLSESAAFAQACEDAGLTFVGPTPEMLSSLGDKAAARLLAINLGVPLLPGTNTTTSVEEAHAFLKNIDDGSSVILKALFGGGGRGARVVHKKEDLDAAFASCVAEAEKAFGNGELYVEQYLSHARHIEVQILGDGQGGLVHLGERDCTLQRRHQKLVEFAPAPGLSPEIRDALCRDALKMAAEVGYRGAATFEFLLDSDKGDRYWFLEVNPRIQVEHTVTEEVSGVDLVQAQLRIAAGESLADIGLSQAQFVTPSRYAVQVRLNMERLDSTGEIFPASGTLSRYDMPSGPGVRIDGFGYSGYRASPTYDTLLAKVIVSVGNSTQDGFHRLITKAQRTLKECHIGGIDTNLFFQRALFDHPALAENVFYTRFIEEHNAELVARAIEMQQTSQSSVAPAAEAETTVVVAPPGSVAVSARLFGILADVLVTENEIVRQGQPVALIEAMKMEHIVTAPEGGTVTKLLLEPGMQTEPEAALMFIDQTNAPEDGEMVDEVQSIDAIPPSLAELFERKKTLYDENRPEAVAKRRKTGQRTARENVADICDPGTFREYGGLALAEQRTRRTEEELIRLSPADGLIAGTARVNSSDFSGSKSRCAVFAYDYTVFAGTQGRTNHKKMDRVFEIARRENLPMIIFAEGGGGRPGDVDSILVSGMITTTFTTLARRSGRAPIIGIGSGRCFAGNAAILGCCDVIIATQNSNIGMGGPAMIEGGGLGVFRPEEIGPVDIQTANGVIDILVEDEEEGAAVARKYLSYFQGPIDDWDCADQRRLRHLVPENRKRAFDTRRVIETICDTGSVLEMRPTFGEGMITALARIEGRPFGLIANNSQHLSGAIDSDGAGKAARFIELCNTYDLPIVSLCDTPGFMVGPDSEATAAVRHFSRFFIKAAALEAPLTTIVLRRAYGLGAMAMGGGDFRAPNYAVSWPLGEFGGMGLEGGVRLGFRRELEAIEDPIEREAAYQKMVDAAYKKGKGLNVAAHFEVDDVIDPADTRTVITAMLSGYESRPWGSVSHHYIDPW</sequence>
<keyword evidence="4" id="KW-0436">Ligase</keyword>
<keyword evidence="7" id="KW-0092">Biotin</keyword>
<evidence type="ECO:0000259" key="12">
    <source>
        <dbReference type="PROSITE" id="PS50979"/>
    </source>
</evidence>
<dbReference type="InterPro" id="IPR000089">
    <property type="entry name" value="Biotin_lipoyl"/>
</dbReference>
<keyword evidence="6 9" id="KW-0067">ATP-binding</keyword>
<dbReference type="Gene3D" id="2.40.50.100">
    <property type="match status" value="1"/>
</dbReference>
<dbReference type="Proteomes" id="UP000664761">
    <property type="component" value="Unassembled WGS sequence"/>
</dbReference>
<dbReference type="RefSeq" id="WP_207046844.1">
    <property type="nucleotide sequence ID" value="NZ_JAFLNC010000004.1"/>
</dbReference>
<dbReference type="CDD" id="cd06850">
    <property type="entry name" value="biotinyl_domain"/>
    <property type="match status" value="1"/>
</dbReference>
<dbReference type="EMBL" id="JAFLNC010000004">
    <property type="protein sequence ID" value="MBO0334736.1"/>
    <property type="molecule type" value="Genomic_DNA"/>
</dbReference>
<reference evidence="15 16" key="1">
    <citation type="submission" date="2021-03" db="EMBL/GenBank/DDBJ databases">
        <title>Sneathiella sp. CAU 1612 isolated from Kang Won-do.</title>
        <authorList>
            <person name="Kim W."/>
        </authorList>
    </citation>
    <scope>NUCLEOTIDE SEQUENCE [LARGE SCALE GENOMIC DNA]</scope>
    <source>
        <strain evidence="15 16">CAU 1612</strain>
    </source>
</reference>
<evidence type="ECO:0000256" key="5">
    <source>
        <dbReference type="ARBA" id="ARBA00022741"/>
    </source>
</evidence>
<dbReference type="PROSITE" id="PS50989">
    <property type="entry name" value="COA_CT_CTER"/>
    <property type="match status" value="1"/>
</dbReference>
<dbReference type="PROSITE" id="PS50979">
    <property type="entry name" value="BC"/>
    <property type="match status" value="1"/>
</dbReference>
<gene>
    <name evidence="15" type="ORF">J0X12_14005</name>
</gene>
<feature type="domain" description="CoA carboxyltransferase C-terminal" evidence="14">
    <location>
        <begin position="845"/>
        <end position="1092"/>
    </location>
</feature>
<feature type="domain" description="ATP-grasp" evidence="11">
    <location>
        <begin position="122"/>
        <end position="322"/>
    </location>
</feature>
<evidence type="ECO:0000259" key="11">
    <source>
        <dbReference type="PROSITE" id="PS50975"/>
    </source>
</evidence>
<dbReference type="SUPFAM" id="SSF51246">
    <property type="entry name" value="Rudiment single hybrid motif"/>
    <property type="match status" value="1"/>
</dbReference>
<dbReference type="Gene3D" id="3.30.470.20">
    <property type="entry name" value="ATP-grasp fold, B domain"/>
    <property type="match status" value="1"/>
</dbReference>
<feature type="domain" description="Lipoyl-binding" evidence="10">
    <location>
        <begin position="487"/>
        <end position="565"/>
    </location>
</feature>
<evidence type="ECO:0000313" key="15">
    <source>
        <dbReference type="EMBL" id="MBO0334736.1"/>
    </source>
</evidence>
<dbReference type="InterPro" id="IPR005481">
    <property type="entry name" value="BC-like_N"/>
</dbReference>
<dbReference type="SUPFAM" id="SSF52096">
    <property type="entry name" value="ClpP/crotonase"/>
    <property type="match status" value="2"/>
</dbReference>
<keyword evidence="8" id="KW-0511">Multifunctional enzyme</keyword>
<evidence type="ECO:0000313" key="16">
    <source>
        <dbReference type="Proteomes" id="UP000664761"/>
    </source>
</evidence>
<keyword evidence="5 9" id="KW-0547">Nucleotide-binding</keyword>
<dbReference type="InterPro" id="IPR016185">
    <property type="entry name" value="PreATP-grasp_dom_sf"/>
</dbReference>
<evidence type="ECO:0000256" key="1">
    <source>
        <dbReference type="ARBA" id="ARBA00001953"/>
    </source>
</evidence>
<feature type="domain" description="Biotin carboxylation" evidence="12">
    <location>
        <begin position="4"/>
        <end position="462"/>
    </location>
</feature>
<dbReference type="Pfam" id="PF01039">
    <property type="entry name" value="Carboxyl_trans"/>
    <property type="match status" value="1"/>
</dbReference>
<evidence type="ECO:0000256" key="9">
    <source>
        <dbReference type="PROSITE-ProRule" id="PRU00409"/>
    </source>
</evidence>
<dbReference type="Gene3D" id="3.30.1490.20">
    <property type="entry name" value="ATP-grasp fold, A domain"/>
    <property type="match status" value="1"/>
</dbReference>
<dbReference type="Pfam" id="PF02785">
    <property type="entry name" value="Biotin_carb_C"/>
    <property type="match status" value="1"/>
</dbReference>
<evidence type="ECO:0000259" key="13">
    <source>
        <dbReference type="PROSITE" id="PS50980"/>
    </source>
</evidence>
<dbReference type="PROSITE" id="PS50968">
    <property type="entry name" value="BIOTINYL_LIPOYL"/>
    <property type="match status" value="1"/>
</dbReference>
<dbReference type="InterPro" id="IPR051602">
    <property type="entry name" value="ACC_Biotin_Carboxylase"/>
</dbReference>
<comment type="caution">
    <text evidence="15">The sequence shown here is derived from an EMBL/GenBank/DDBJ whole genome shotgun (WGS) entry which is preliminary data.</text>
</comment>
<dbReference type="PANTHER" id="PTHR48095">
    <property type="entry name" value="PYRUVATE CARBOXYLASE SUBUNIT A"/>
    <property type="match status" value="1"/>
</dbReference>
<keyword evidence="16" id="KW-1185">Reference proteome</keyword>
<dbReference type="PROSITE" id="PS50975">
    <property type="entry name" value="ATP_GRASP"/>
    <property type="match status" value="1"/>
</dbReference>
<name>A0ABS3F9G7_9PROT</name>
<dbReference type="InterPro" id="IPR029045">
    <property type="entry name" value="ClpP/crotonase-like_dom_sf"/>
</dbReference>
<dbReference type="SUPFAM" id="SSF56059">
    <property type="entry name" value="Glutathione synthetase ATP-binding domain-like"/>
    <property type="match status" value="1"/>
</dbReference>
<protein>
    <recommendedName>
        <fullName evidence="3">acetyl-CoA carboxylase</fullName>
        <ecNumber evidence="3">6.4.1.2</ecNumber>
    </recommendedName>
</protein>
<comment type="pathway">
    <text evidence="2">Lipid metabolism; malonyl-CoA biosynthesis; malonyl-CoA from acetyl-CoA: step 1/1.</text>
</comment>
<dbReference type="InterPro" id="IPR001882">
    <property type="entry name" value="Biotin_BS"/>
</dbReference>
<dbReference type="Pfam" id="PF02786">
    <property type="entry name" value="CPSase_L_D2"/>
    <property type="match status" value="1"/>
</dbReference>
<evidence type="ECO:0000256" key="7">
    <source>
        <dbReference type="ARBA" id="ARBA00023267"/>
    </source>
</evidence>
<evidence type="ECO:0000256" key="2">
    <source>
        <dbReference type="ARBA" id="ARBA00004956"/>
    </source>
</evidence>